<dbReference type="GO" id="GO:0005509">
    <property type="term" value="F:calcium ion binding"/>
    <property type="evidence" value="ECO:0007669"/>
    <property type="project" value="InterPro"/>
</dbReference>
<reference evidence="2" key="1">
    <citation type="submission" date="2021-01" db="EMBL/GenBank/DDBJ databases">
        <authorList>
            <person name="Corre E."/>
            <person name="Pelletier E."/>
            <person name="Niang G."/>
            <person name="Scheremetjew M."/>
            <person name="Finn R."/>
            <person name="Kale V."/>
            <person name="Holt S."/>
            <person name="Cochrane G."/>
            <person name="Meng A."/>
            <person name="Brown T."/>
            <person name="Cohen L."/>
        </authorList>
    </citation>
    <scope>NUCLEOTIDE SEQUENCE</scope>
    <source>
        <strain evidence="2">SAG 11-49</strain>
    </source>
</reference>
<evidence type="ECO:0000259" key="1">
    <source>
        <dbReference type="Pfam" id="PF01789"/>
    </source>
</evidence>
<dbReference type="Gene3D" id="3.40.1000.10">
    <property type="entry name" value="Mog1/PsbP, alpha/beta/alpha sandwich"/>
    <property type="match status" value="1"/>
</dbReference>
<gene>
    <name evidence="2" type="ORF">CLEI1391_LOCUS15384</name>
</gene>
<protein>
    <recommendedName>
        <fullName evidence="1">PsbP C-terminal domain-containing protein</fullName>
    </recommendedName>
</protein>
<organism evidence="2">
    <name type="scientific">Chlamydomonas leiostraca</name>
    <dbReference type="NCBI Taxonomy" id="1034604"/>
    <lineage>
        <taxon>Eukaryota</taxon>
        <taxon>Viridiplantae</taxon>
        <taxon>Chlorophyta</taxon>
        <taxon>core chlorophytes</taxon>
        <taxon>Chlorophyceae</taxon>
        <taxon>CS clade</taxon>
        <taxon>Chlamydomonadales</taxon>
        <taxon>Chlamydomonadaceae</taxon>
        <taxon>Chlamydomonas</taxon>
    </lineage>
</organism>
<dbReference type="PANTHER" id="PTHR31407:SF17">
    <property type="entry name" value="PSBP DOMAIN-CONTAINING PROTEIN 3, CHLOROPLASTIC"/>
    <property type="match status" value="1"/>
</dbReference>
<accession>A0A7S0WYF0</accession>
<dbReference type="InterPro" id="IPR016123">
    <property type="entry name" value="Mog1/PsbP_a/b/a-sand"/>
</dbReference>
<feature type="domain" description="PsbP C-terminal" evidence="1">
    <location>
        <begin position="100"/>
        <end position="278"/>
    </location>
</feature>
<evidence type="ECO:0000313" key="2">
    <source>
        <dbReference type="EMBL" id="CAD8691064.1"/>
    </source>
</evidence>
<name>A0A7S0WYF0_9CHLO</name>
<dbReference type="GO" id="GO:0009654">
    <property type="term" value="C:photosystem II oxygen evolving complex"/>
    <property type="evidence" value="ECO:0007669"/>
    <property type="project" value="InterPro"/>
</dbReference>
<proteinExistence type="predicted"/>
<dbReference type="Pfam" id="PF01789">
    <property type="entry name" value="PsbP"/>
    <property type="match status" value="1"/>
</dbReference>
<dbReference type="GO" id="GO:0015979">
    <property type="term" value="P:photosynthesis"/>
    <property type="evidence" value="ECO:0007669"/>
    <property type="project" value="InterPro"/>
</dbReference>
<dbReference type="SUPFAM" id="SSF55724">
    <property type="entry name" value="Mog1p/PsbP-like"/>
    <property type="match status" value="1"/>
</dbReference>
<dbReference type="AlphaFoldDB" id="A0A7S0WYF0"/>
<dbReference type="PANTHER" id="PTHR31407">
    <property type="match status" value="1"/>
</dbReference>
<dbReference type="GO" id="GO:0019898">
    <property type="term" value="C:extrinsic component of membrane"/>
    <property type="evidence" value="ECO:0007669"/>
    <property type="project" value="InterPro"/>
</dbReference>
<sequence>MTITAASTNRATRSGMQCCSSRRAVRVFAGATGPDGRKLATQSKASRACQVAAVGDQEASVRASRRAVLLSGLALVGGSAAAKRAEASEGAAATSAAGVRFEDAADKFSLVVPSGWASGEGAIEGSQTGFGGATGVRRTIAWFPTDGSVSARDVNVSLVITNVSFEFTKLGSFGNVATFASNLVNSLDRSYLLNAPSWARRSDEPVQVARLVDYKESRGQYFVEYTVQKLPEAQRHLLSTVALGSNGRYNRLYTVTAQCPEELLPQYRPQLEAVLNSFVANVQPMA</sequence>
<dbReference type="InterPro" id="IPR002683">
    <property type="entry name" value="PsbP_C"/>
</dbReference>
<dbReference type="EMBL" id="HBFB01027528">
    <property type="protein sequence ID" value="CAD8691064.1"/>
    <property type="molecule type" value="Transcribed_RNA"/>
</dbReference>